<dbReference type="InterPro" id="IPR051685">
    <property type="entry name" value="Ycf3/AcsC/BcsC/TPR_MFPF"/>
</dbReference>
<gene>
    <name evidence="4" type="ORF">H9850_06550</name>
</gene>
<accession>A0A9D2B1L2</accession>
<protein>
    <submittedName>
        <fullName evidence="4">DUF5107 domain-containing protein</fullName>
    </submittedName>
</protein>
<dbReference type="AlphaFoldDB" id="A0A9D2B1L2"/>
<proteinExistence type="predicted"/>
<dbReference type="Gene3D" id="1.25.40.10">
    <property type="entry name" value="Tetratricopeptide repeat domain"/>
    <property type="match status" value="2"/>
</dbReference>
<evidence type="ECO:0000313" key="4">
    <source>
        <dbReference type="EMBL" id="HIX57114.1"/>
    </source>
</evidence>
<reference evidence="4" key="1">
    <citation type="journal article" date="2021" name="PeerJ">
        <title>Extensive microbial diversity within the chicken gut microbiome revealed by metagenomics and culture.</title>
        <authorList>
            <person name="Gilroy R."/>
            <person name="Ravi A."/>
            <person name="Getino M."/>
            <person name="Pursley I."/>
            <person name="Horton D.L."/>
            <person name="Alikhan N.F."/>
            <person name="Baker D."/>
            <person name="Gharbi K."/>
            <person name="Hall N."/>
            <person name="Watson M."/>
            <person name="Adriaenssens E.M."/>
            <person name="Foster-Nyarko E."/>
            <person name="Jarju S."/>
            <person name="Secka A."/>
            <person name="Antonio M."/>
            <person name="Oren A."/>
            <person name="Chaudhuri R.R."/>
            <person name="La Ragione R."/>
            <person name="Hildebrand F."/>
            <person name="Pallen M.J."/>
        </authorList>
    </citation>
    <scope>NUCLEOTIDE SEQUENCE</scope>
    <source>
        <strain evidence="4">USASDec5-558</strain>
    </source>
</reference>
<dbReference type="EMBL" id="DXEV01000130">
    <property type="protein sequence ID" value="HIX57114.1"/>
    <property type="molecule type" value="Genomic_DNA"/>
</dbReference>
<dbReference type="InterPro" id="IPR033396">
    <property type="entry name" value="DUF5107"/>
</dbReference>
<comment type="caution">
    <text evidence="4">The sequence shown here is derived from an EMBL/GenBank/DDBJ whole genome shotgun (WGS) entry which is preliminary data.</text>
</comment>
<keyword evidence="1" id="KW-0677">Repeat</keyword>
<reference evidence="4" key="2">
    <citation type="submission" date="2021-04" db="EMBL/GenBank/DDBJ databases">
        <authorList>
            <person name="Gilroy R."/>
        </authorList>
    </citation>
    <scope>NUCLEOTIDE SEQUENCE</scope>
    <source>
        <strain evidence="4">USASDec5-558</strain>
    </source>
</reference>
<evidence type="ECO:0000256" key="1">
    <source>
        <dbReference type="ARBA" id="ARBA00022737"/>
    </source>
</evidence>
<dbReference type="PANTHER" id="PTHR44943:SF8">
    <property type="entry name" value="TPR REPEAT-CONTAINING PROTEIN MJ0263"/>
    <property type="match status" value="1"/>
</dbReference>
<dbReference type="InterPro" id="IPR011990">
    <property type="entry name" value="TPR-like_helical_dom_sf"/>
</dbReference>
<evidence type="ECO:0000313" key="5">
    <source>
        <dbReference type="Proteomes" id="UP000886829"/>
    </source>
</evidence>
<dbReference type="InterPro" id="IPR019734">
    <property type="entry name" value="TPR_rpt"/>
</dbReference>
<dbReference type="PANTHER" id="PTHR44943">
    <property type="entry name" value="CELLULOSE SYNTHASE OPERON PROTEIN C"/>
    <property type="match status" value="1"/>
</dbReference>
<name>A0A9D2B1L2_9GAMM</name>
<feature type="domain" description="DUF5107" evidence="3">
    <location>
        <begin position="40"/>
        <end position="324"/>
    </location>
</feature>
<dbReference type="Pfam" id="PF17128">
    <property type="entry name" value="DUF5107"/>
    <property type="match status" value="1"/>
</dbReference>
<evidence type="ECO:0000256" key="2">
    <source>
        <dbReference type="ARBA" id="ARBA00022803"/>
    </source>
</evidence>
<dbReference type="SMART" id="SM00028">
    <property type="entry name" value="TPR"/>
    <property type="match status" value="3"/>
</dbReference>
<keyword evidence="2" id="KW-0802">TPR repeat</keyword>
<sequence length="1128" mass="126723">MAGSVKVTTEAVTFKTYLTGAQDQHPIFLEHRVYQGSSGAVYPYGVTDTLLDKSEDRSYQAMILENDYLKIMILPELGGRVHRAYDKINKRDFVYFNHVVKPALVGLLGPWISGGIEFNWPQHHRPTTFMGVDHTSRVNADGSATVIVGEREPMHGLSIATEFTLFPDKALLQIKSRVYNGNDTPRSFLWWSNPAVKGGDDHQSIFPPDVTAVYDHGKRAVIDFPIAHGEYYKVKYDGVDISRYRNLPVPTSYMAWKSNYNFVGAYSHDEQGGLLHVADHHVSRGKKQWTWGNGDFGQAWDRNLTDSDGPYIELMTGVYTDNQPDFTWLDAGEEKEFVQNFLPYSKLGRVHNANTRAALKLERTDAEQGVVNSKNPLLHLGVYAIEAIKGKAVLHTEQGKVLAEREINLTPCCADTWDVALSDSDAQERLVLSLEVEGKSILDYIEHIAEPTPLPSVAPNPPMPKDVQSADEAYFIGQHLEQYHHATRNNYEYYQRGLEIDPLDYRCNLALGNYEYNRCNYAQALKYADQALKRAHMLNRNPDCGLASVLRGNCLVKLGQKDEAYDEYYAATWSYNARTKGYLGASFIAAQRHDYADAYYLAGRALQTEATNQDALAQQCFAAYEGHMSNALELLKAGSEQYPLNPVFAYFKAHYAGADAALKAEGEQALEQLLPQREINFISIIEFLVKNDRLDLVLGFLNHHRPYGAIANLMFAALVQRAQKAGLDSAGGLPLPSVNEISAEAVKQFPSFVRFPNLVCERDLLGELTDCAFALHLSASFDYAHRLYEQAASLWQKCLQLDASFVEAYRGLGIYTYNKQHDSAKAISYFAQALEHAPHDERLLFEHDLLLKLTGHTPEERLSILEQHGVSAQNCVRDDLKAELVTLYNQLNRLDDAHKLLQDRVFHVWEGGEGRVTGQYIVNATLRAHQAAAEGKYQEALDTVLSALTFPHNLGEGKLVVQTDNDLYFLAAYYAQKAGADQAQVQDYLNKAQQGDTTISEQHYYNDLPLDYVFYHGLAQAVSGDVQGAKQLFEAMKKWSYDAFDQEVQEDFFAVSLPDLVVLDSNLVTARHENCLLMRLLAAIGLNDQDLYQSTLQQLSQLSPSNFKVHLYHELSPVLMQIAAAQKL</sequence>
<organism evidence="4 5">
    <name type="scientific">Candidatus Anaerobiospirillum pullistercoris</name>
    <dbReference type="NCBI Taxonomy" id="2838452"/>
    <lineage>
        <taxon>Bacteria</taxon>
        <taxon>Pseudomonadati</taxon>
        <taxon>Pseudomonadota</taxon>
        <taxon>Gammaproteobacteria</taxon>
        <taxon>Aeromonadales</taxon>
        <taxon>Succinivibrionaceae</taxon>
        <taxon>Anaerobiospirillum</taxon>
    </lineage>
</organism>
<dbReference type="SUPFAM" id="SSF48452">
    <property type="entry name" value="TPR-like"/>
    <property type="match status" value="2"/>
</dbReference>
<dbReference type="Proteomes" id="UP000886829">
    <property type="component" value="Unassembled WGS sequence"/>
</dbReference>
<evidence type="ECO:0000259" key="3">
    <source>
        <dbReference type="Pfam" id="PF17128"/>
    </source>
</evidence>